<evidence type="ECO:0000313" key="1">
    <source>
        <dbReference type="Proteomes" id="UP000887576"/>
    </source>
</evidence>
<proteinExistence type="predicted"/>
<accession>A0AC34QCZ2</accession>
<reference evidence="2" key="1">
    <citation type="submission" date="2022-11" db="UniProtKB">
        <authorList>
            <consortium name="WormBaseParasite"/>
        </authorList>
    </citation>
    <scope>IDENTIFICATION</scope>
</reference>
<organism evidence="1 2">
    <name type="scientific">Panagrolaimus sp. JU765</name>
    <dbReference type="NCBI Taxonomy" id="591449"/>
    <lineage>
        <taxon>Eukaryota</taxon>
        <taxon>Metazoa</taxon>
        <taxon>Ecdysozoa</taxon>
        <taxon>Nematoda</taxon>
        <taxon>Chromadorea</taxon>
        <taxon>Rhabditida</taxon>
        <taxon>Tylenchina</taxon>
        <taxon>Panagrolaimomorpha</taxon>
        <taxon>Panagrolaimoidea</taxon>
        <taxon>Panagrolaimidae</taxon>
        <taxon>Panagrolaimus</taxon>
    </lineage>
</organism>
<sequence>MATLSGAAALKPLIVELQKADTCGDYDRALKTANKIIRSYPKEGFAYKAKLVALIQLGQFDEAAEFISETPVAKIGNVAFENAYINYRKNNNEKALELLEKADQSNSAITELRAQIYYRMEKFTEAKEVLTNILKSSTDDDDTLRPLKLLDKALNTCKETMTADGVSEEDIDEELAVILVQKGFVLQKLGKNDEALKIYASVLEKNPSDANARASLLNNLPTTRKEVVINDARKRIKAASQIDKTKLSKRQQRVLLFNQALINLLSNQREPCRKTLVELQEKFGRFNEAVLVETALFVRQKDVQNALATLGKADPTAETQLLKAQILINSGHIEDGIQILQKLPNELKYGLAIVSLVVGLRENQNNESEIFKVLEEAENYWSKQKDVEKYHYFLTKAANVFSNHRKNEKAVEYLEKVLQNDSENLTVICRLIKLYGLLGSPKAEKLMGKLQPSSSEAKFNVDELEENDWILYGQKYKKKEGTKKEVEDTEIVTGKLHKRKRKRKIILPKNYDPNVPPDPERWLPKQERTAYKKKMHKKFREKDIGRGTQGAAMDSGADKMDYSIDQPGQGTQSSPSVTSPKPGIGPRQQGLAGKKKKPQRKR</sequence>
<dbReference type="Proteomes" id="UP000887576">
    <property type="component" value="Unplaced"/>
</dbReference>
<evidence type="ECO:0000313" key="2">
    <source>
        <dbReference type="WBParaSite" id="JU765_v2.g15016.t1"/>
    </source>
</evidence>
<dbReference type="WBParaSite" id="JU765_v2.g15016.t1">
    <property type="protein sequence ID" value="JU765_v2.g15016.t1"/>
    <property type="gene ID" value="JU765_v2.g15016"/>
</dbReference>
<protein>
    <submittedName>
        <fullName evidence="2">Signal recognition particle subunit SRP72</fullName>
    </submittedName>
</protein>
<name>A0AC34QCZ2_9BILA</name>